<dbReference type="AlphaFoldDB" id="A0A1G2SD76"/>
<protein>
    <submittedName>
        <fullName evidence="1">Uncharacterized protein</fullName>
    </submittedName>
</protein>
<comment type="caution">
    <text evidence="1">The sequence shown here is derived from an EMBL/GenBank/DDBJ whole genome shotgun (WGS) entry which is preliminary data.</text>
</comment>
<dbReference type="EMBL" id="MHUV01000005">
    <property type="protein sequence ID" value="OHA82652.1"/>
    <property type="molecule type" value="Genomic_DNA"/>
</dbReference>
<organism evidence="1 2">
    <name type="scientific">Candidatus Yonathbacteria bacterium RIFCSPLOWO2_01_FULL_43_27</name>
    <dbReference type="NCBI Taxonomy" id="1802726"/>
    <lineage>
        <taxon>Bacteria</taxon>
        <taxon>Candidatus Yonathiibacteriota</taxon>
    </lineage>
</organism>
<accession>A0A1G2SD76</accession>
<sequence length="74" mass="8245">MANSRHAFFGETTYLFENYEYVSGEMSECNKSGIYPGASPGQNVVHFVVTGLFPLKKPATPPRAVLERSCERTE</sequence>
<name>A0A1G2SD76_9BACT</name>
<dbReference type="Proteomes" id="UP000178817">
    <property type="component" value="Unassembled WGS sequence"/>
</dbReference>
<evidence type="ECO:0000313" key="1">
    <source>
        <dbReference type="EMBL" id="OHA82652.1"/>
    </source>
</evidence>
<reference evidence="1 2" key="1">
    <citation type="journal article" date="2016" name="Nat. Commun.">
        <title>Thousands of microbial genomes shed light on interconnected biogeochemical processes in an aquifer system.</title>
        <authorList>
            <person name="Anantharaman K."/>
            <person name="Brown C.T."/>
            <person name="Hug L.A."/>
            <person name="Sharon I."/>
            <person name="Castelle C.J."/>
            <person name="Probst A.J."/>
            <person name="Thomas B.C."/>
            <person name="Singh A."/>
            <person name="Wilkins M.J."/>
            <person name="Karaoz U."/>
            <person name="Brodie E.L."/>
            <person name="Williams K.H."/>
            <person name="Hubbard S.S."/>
            <person name="Banfield J.F."/>
        </authorList>
    </citation>
    <scope>NUCLEOTIDE SEQUENCE [LARGE SCALE GENOMIC DNA]</scope>
</reference>
<gene>
    <name evidence="1" type="ORF">A3B07_01825</name>
</gene>
<proteinExistence type="predicted"/>
<evidence type="ECO:0000313" key="2">
    <source>
        <dbReference type="Proteomes" id="UP000178817"/>
    </source>
</evidence>